<name>A0A099NQN0_PICKU</name>
<evidence type="ECO:0000313" key="1">
    <source>
        <dbReference type="EMBL" id="KGK34267.1"/>
    </source>
</evidence>
<dbReference type="AlphaFoldDB" id="A0A099NQN0"/>
<gene>
    <name evidence="1" type="ORF">JL09_g6586</name>
</gene>
<proteinExistence type="predicted"/>
<sequence length="54" mass="6041">MYPENVRERDVEKLKLNLNPSDLSPNHLSNVMKLSARSLGAIWGVNNGDKRGCC</sequence>
<accession>A0A099NQN0</accession>
<dbReference type="Proteomes" id="UP000029867">
    <property type="component" value="Unassembled WGS sequence"/>
</dbReference>
<protein>
    <submittedName>
        <fullName evidence="1">Uncharacterized protein</fullName>
    </submittedName>
</protein>
<reference evidence="2" key="1">
    <citation type="journal article" date="2014" name="Microb. Cell Fact.">
        <title>Exploiting Issatchenkia orientalis SD108 for succinic acid production.</title>
        <authorList>
            <person name="Xiao H."/>
            <person name="Shao Z."/>
            <person name="Jiang Y."/>
            <person name="Dole S."/>
            <person name="Zhao H."/>
        </authorList>
    </citation>
    <scope>NUCLEOTIDE SEQUENCE [LARGE SCALE GENOMIC DNA]</scope>
    <source>
        <strain evidence="2">SD108</strain>
    </source>
</reference>
<dbReference type="HOGENOM" id="CLU_3050626_0_0_1"/>
<dbReference type="EMBL" id="JQFK01001833">
    <property type="protein sequence ID" value="KGK34267.1"/>
    <property type="molecule type" value="Genomic_DNA"/>
</dbReference>
<organism evidence="1 2">
    <name type="scientific">Pichia kudriavzevii</name>
    <name type="common">Yeast</name>
    <name type="synonym">Issatchenkia orientalis</name>
    <dbReference type="NCBI Taxonomy" id="4909"/>
    <lineage>
        <taxon>Eukaryota</taxon>
        <taxon>Fungi</taxon>
        <taxon>Dikarya</taxon>
        <taxon>Ascomycota</taxon>
        <taxon>Saccharomycotina</taxon>
        <taxon>Pichiomycetes</taxon>
        <taxon>Pichiales</taxon>
        <taxon>Pichiaceae</taxon>
        <taxon>Pichia</taxon>
    </lineage>
</organism>
<evidence type="ECO:0000313" key="2">
    <source>
        <dbReference type="Proteomes" id="UP000029867"/>
    </source>
</evidence>
<comment type="caution">
    <text evidence="1">The sequence shown here is derived from an EMBL/GenBank/DDBJ whole genome shotgun (WGS) entry which is preliminary data.</text>
</comment>